<name>A0A3F3H4R2_9LACO</name>
<feature type="non-terminal residue" evidence="1">
    <location>
        <position position="71"/>
    </location>
</feature>
<organism evidence="1">
    <name type="scientific">Fructobacillus tropaeoli</name>
    <dbReference type="NCBI Taxonomy" id="709323"/>
    <lineage>
        <taxon>Bacteria</taxon>
        <taxon>Bacillati</taxon>
        <taxon>Bacillota</taxon>
        <taxon>Bacilli</taxon>
        <taxon>Lactobacillales</taxon>
        <taxon>Lactobacillaceae</taxon>
        <taxon>Fructobacillus</taxon>
    </lineage>
</organism>
<dbReference type="AlphaFoldDB" id="A0A3F3H4R2"/>
<protein>
    <submittedName>
        <fullName evidence="1">Uncharacterized protein</fullName>
    </submittedName>
</protein>
<dbReference type="Proteomes" id="UP000064514">
    <property type="component" value="Unassembled WGS sequence"/>
</dbReference>
<accession>A0A3F3H4R2</accession>
<sequence length="71" mass="8042">MKILSLQSVGLGAVFPSGDYLGINEPYIVKVGEKIKDGRGYETQVDVTRIEDEDEWYKVYTSDGHFRIFPA</sequence>
<dbReference type="EMBL" id="DF968152">
    <property type="protein sequence ID" value="GAP05146.1"/>
    <property type="molecule type" value="Genomic_DNA"/>
</dbReference>
<proteinExistence type="predicted"/>
<dbReference type="RefSeq" id="WP_059394402.1">
    <property type="nucleotide sequence ID" value="NZ_DF968152.1"/>
</dbReference>
<reference evidence="1" key="1">
    <citation type="journal article" date="2015" name="BMC Genomics">
        <title>Comparative genomics of Fructobacillus spp. and Leuconostoc spp. reveals niche-specific evolution of Fructobacillus spp.</title>
        <authorList>
            <person name="Endo A."/>
            <person name="Tanizawa Y."/>
            <person name="Tanaka N."/>
            <person name="Maeno S."/>
            <person name="Kumar H."/>
            <person name="Shiwa Y."/>
            <person name="Okada S."/>
            <person name="Yoshikawa H."/>
            <person name="Dicks L."/>
            <person name="Nakagawa J."/>
            <person name="Arita M."/>
        </authorList>
    </citation>
    <scope>NUCLEOTIDE SEQUENCE [LARGE SCALE GENOMIC DNA]</scope>
    <source>
        <strain evidence="1">F214-1</strain>
    </source>
</reference>
<gene>
    <name evidence="1" type="ORF">FTRO_0750010</name>
</gene>
<evidence type="ECO:0000313" key="1">
    <source>
        <dbReference type="EMBL" id="GAP05146.1"/>
    </source>
</evidence>